<dbReference type="Proteomes" id="UP000220133">
    <property type="component" value="Chromosome"/>
</dbReference>
<sequence length="423" mass="46589">MHLIMKSSFKYILSPLGILLVAALSVVQMSCGEKDSFNDIVSSDKAQPGPVTKVEVNNYAGGALISYDLPAAENLLYILAEYKINDRVTRQTKASYYADTIRVDGFEKEQPYEVTLYAVSRAEVRSEPVTVTVNPGKPAYLDAYTTVAMERDFGGVNITVHNQYKQAIGVIVITDNPTEGIMTPVEQYYTQLEYVNFSVRGFDTTAHNFGVYITDRWGNISDTLLETIHPIYETLVPKSGFSEYRLSSDSPLGATGLGWNTTHLWDGSTGEPGWHTESGTGKQLQVCTFDMGATVKLSRYKIWERGEGYGNDYSYGHGNPKTWTLWGSNVAAPQDADLPISSEPGTVVGDWINLGNFDCPPPPSGNPPGQTNAQDLAFVQAGFEFNVPLTAPKVRYIRFAVSSTWGNTDFAHVLELSFWGDTN</sequence>
<feature type="domain" description="DUF4959" evidence="1">
    <location>
        <begin position="30"/>
        <end position="135"/>
    </location>
</feature>
<dbReference type="InterPro" id="IPR032164">
    <property type="entry name" value="DUF5000"/>
</dbReference>
<reference evidence="4 5" key="1">
    <citation type="submission" date="2017-10" db="EMBL/GenBank/DDBJ databases">
        <title>Paenichitinophaga pekingensis gen. nov., sp. nov., isolated from activated sludge.</title>
        <authorList>
            <person name="Jin D."/>
            <person name="Kong X."/>
            <person name="Deng Y."/>
            <person name="Bai Z."/>
        </authorList>
    </citation>
    <scope>NUCLEOTIDE SEQUENCE [LARGE SCALE GENOMIC DNA]</scope>
    <source>
        <strain evidence="4 5">13</strain>
    </source>
</reference>
<dbReference type="Gene3D" id="2.60.120.260">
    <property type="entry name" value="Galactose-binding domain-like"/>
    <property type="match status" value="1"/>
</dbReference>
<accession>A0A291QT57</accession>
<organism evidence="4 5">
    <name type="scientific">Chitinophaga caeni</name>
    <dbReference type="NCBI Taxonomy" id="2029983"/>
    <lineage>
        <taxon>Bacteria</taxon>
        <taxon>Pseudomonadati</taxon>
        <taxon>Bacteroidota</taxon>
        <taxon>Chitinophagia</taxon>
        <taxon>Chitinophagales</taxon>
        <taxon>Chitinophagaceae</taxon>
        <taxon>Chitinophaga</taxon>
    </lineage>
</organism>
<dbReference type="OrthoDB" id="621114at2"/>
<evidence type="ECO:0000259" key="2">
    <source>
        <dbReference type="Pfam" id="PF16391"/>
    </source>
</evidence>
<proteinExistence type="predicted"/>
<evidence type="ECO:0008006" key="6">
    <source>
        <dbReference type="Google" id="ProtNLM"/>
    </source>
</evidence>
<evidence type="ECO:0000313" key="5">
    <source>
        <dbReference type="Proteomes" id="UP000220133"/>
    </source>
</evidence>
<dbReference type="EMBL" id="CP023777">
    <property type="protein sequence ID" value="ATL47209.1"/>
    <property type="molecule type" value="Genomic_DNA"/>
</dbReference>
<protein>
    <recommendedName>
        <fullName evidence="6">DUF4959 domain-containing protein</fullName>
    </recommendedName>
</protein>
<dbReference type="InterPro" id="IPR033431">
    <property type="entry name" value="DUF5126"/>
</dbReference>
<dbReference type="KEGG" id="cbae:COR50_08440"/>
<dbReference type="Pfam" id="PF16391">
    <property type="entry name" value="DUF5000"/>
    <property type="match status" value="1"/>
</dbReference>
<evidence type="ECO:0000259" key="1">
    <source>
        <dbReference type="Pfam" id="PF16323"/>
    </source>
</evidence>
<name>A0A291QT57_9BACT</name>
<dbReference type="Pfam" id="PF17166">
    <property type="entry name" value="DUF5126"/>
    <property type="match status" value="1"/>
</dbReference>
<evidence type="ECO:0000313" key="4">
    <source>
        <dbReference type="EMBL" id="ATL47209.1"/>
    </source>
</evidence>
<gene>
    <name evidence="4" type="ORF">COR50_08440</name>
</gene>
<dbReference type="Pfam" id="PF16323">
    <property type="entry name" value="DUF4959"/>
    <property type="match status" value="1"/>
</dbReference>
<feature type="domain" description="DUF5000" evidence="2">
    <location>
        <begin position="265"/>
        <end position="420"/>
    </location>
</feature>
<evidence type="ECO:0000259" key="3">
    <source>
        <dbReference type="Pfam" id="PF17166"/>
    </source>
</evidence>
<dbReference type="InterPro" id="IPR032527">
    <property type="entry name" value="DUF4959"/>
</dbReference>
<feature type="domain" description="DUF5126" evidence="3">
    <location>
        <begin position="137"/>
        <end position="239"/>
    </location>
</feature>
<dbReference type="AlphaFoldDB" id="A0A291QT57"/>
<keyword evidence="5" id="KW-1185">Reference proteome</keyword>